<sequence>MEFETPTTILGLCRASKGTDTPVLSLKLKSIRADEETLEQEEEQEKGLSLWLFNLFLSPFF</sequence>
<proteinExistence type="predicted"/>
<evidence type="ECO:0000313" key="2">
    <source>
        <dbReference type="Proteomes" id="UP000824120"/>
    </source>
</evidence>
<gene>
    <name evidence="1" type="ORF">H5410_010656</name>
</gene>
<protein>
    <submittedName>
        <fullName evidence="1">Uncharacterized protein</fullName>
    </submittedName>
</protein>
<dbReference type="Proteomes" id="UP000824120">
    <property type="component" value="Chromosome 2"/>
</dbReference>
<reference evidence="1 2" key="1">
    <citation type="submission" date="2020-09" db="EMBL/GenBank/DDBJ databases">
        <title>De no assembly of potato wild relative species, Solanum commersonii.</title>
        <authorList>
            <person name="Cho K."/>
        </authorList>
    </citation>
    <scope>NUCLEOTIDE SEQUENCE [LARGE SCALE GENOMIC DNA]</scope>
    <source>
        <strain evidence="1">LZ3.2</strain>
        <tissue evidence="1">Leaf</tissue>
    </source>
</reference>
<organism evidence="1 2">
    <name type="scientific">Solanum commersonii</name>
    <name type="common">Commerson's wild potato</name>
    <name type="synonym">Commerson's nightshade</name>
    <dbReference type="NCBI Taxonomy" id="4109"/>
    <lineage>
        <taxon>Eukaryota</taxon>
        <taxon>Viridiplantae</taxon>
        <taxon>Streptophyta</taxon>
        <taxon>Embryophyta</taxon>
        <taxon>Tracheophyta</taxon>
        <taxon>Spermatophyta</taxon>
        <taxon>Magnoliopsida</taxon>
        <taxon>eudicotyledons</taxon>
        <taxon>Gunneridae</taxon>
        <taxon>Pentapetalae</taxon>
        <taxon>asterids</taxon>
        <taxon>lamiids</taxon>
        <taxon>Solanales</taxon>
        <taxon>Solanaceae</taxon>
        <taxon>Solanoideae</taxon>
        <taxon>Solaneae</taxon>
        <taxon>Solanum</taxon>
    </lineage>
</organism>
<dbReference type="EMBL" id="JACXVP010000002">
    <property type="protein sequence ID" value="KAG5625438.1"/>
    <property type="molecule type" value="Genomic_DNA"/>
</dbReference>
<dbReference type="AlphaFoldDB" id="A0A9J6ALD1"/>
<accession>A0A9J6ALD1</accession>
<name>A0A9J6ALD1_SOLCO</name>
<evidence type="ECO:0000313" key="1">
    <source>
        <dbReference type="EMBL" id="KAG5625438.1"/>
    </source>
</evidence>
<keyword evidence="2" id="KW-1185">Reference proteome</keyword>
<comment type="caution">
    <text evidence="1">The sequence shown here is derived from an EMBL/GenBank/DDBJ whole genome shotgun (WGS) entry which is preliminary data.</text>
</comment>